<proteinExistence type="predicted"/>
<comment type="caution">
    <text evidence="1">The sequence shown here is derived from an EMBL/GenBank/DDBJ whole genome shotgun (WGS) entry which is preliminary data.</text>
</comment>
<name>A0ACC7M393_9PSED</name>
<accession>A0ACC7M393</accession>
<reference evidence="1" key="1">
    <citation type="submission" date="2024-10" db="EMBL/GenBank/DDBJ databases">
        <title>Aeromonas and Pseudomonas from the Cagarras Archipelago, Rio de Janeiro, Brazil.</title>
        <authorList>
            <person name="Canellas A.L.B."/>
            <person name="Laport M.S."/>
        </authorList>
    </citation>
    <scope>NUCLEOTIDE SEQUENCE</scope>
    <source>
        <strain evidence="1">ACP-7</strain>
    </source>
</reference>
<organism evidence="1 2">
    <name type="scientific">Pseudomonas caricapapayae</name>
    <dbReference type="NCBI Taxonomy" id="46678"/>
    <lineage>
        <taxon>Bacteria</taxon>
        <taxon>Pseudomonadati</taxon>
        <taxon>Pseudomonadota</taxon>
        <taxon>Gammaproteobacteria</taxon>
        <taxon>Pseudomonadales</taxon>
        <taxon>Pseudomonadaceae</taxon>
        <taxon>Pseudomonas</taxon>
    </lineage>
</organism>
<evidence type="ECO:0000313" key="1">
    <source>
        <dbReference type="EMBL" id="MFJ1340984.1"/>
    </source>
</evidence>
<dbReference type="Proteomes" id="UP001615411">
    <property type="component" value="Unassembled WGS sequence"/>
</dbReference>
<sequence>MLLIGVSDLELCQLIEQAFLPDRCVVSCTDSEHLTIQLGQGDSLDDCLTVTGIRMHSLTTCHELAALVAQVREEKRLAQSHIPFQPRASA</sequence>
<keyword evidence="2" id="KW-1185">Reference proteome</keyword>
<gene>
    <name evidence="1" type="ORF">ACIKP7_22945</name>
</gene>
<protein>
    <submittedName>
        <fullName evidence="1">DUF1652 domain-containing protein</fullName>
    </submittedName>
</protein>
<evidence type="ECO:0000313" key="2">
    <source>
        <dbReference type="Proteomes" id="UP001615411"/>
    </source>
</evidence>
<dbReference type="EMBL" id="JBIUGF010000107">
    <property type="protein sequence ID" value="MFJ1340984.1"/>
    <property type="molecule type" value="Genomic_DNA"/>
</dbReference>